<sequence>MENLRIEITLNMYKIIRLQKIQHLNPLILLQKNYKKINFSEKIYVLKLFKLINYYIIKNLLFIFPINFVRFKTNLFKYIKIVKILYISKTNLLMYQVNKNFKFILLSKSKILYSCYSYIHSLMINLKYLKDLMYTFVIF</sequence>
<accession>A0A7S2TIG8</accession>
<keyword evidence="1" id="KW-0472">Membrane</keyword>
<feature type="transmembrane region" description="Helical" evidence="1">
    <location>
        <begin position="52"/>
        <end position="71"/>
    </location>
</feature>
<keyword evidence="1" id="KW-0812">Transmembrane</keyword>
<keyword evidence="1" id="KW-1133">Transmembrane helix</keyword>
<proteinExistence type="predicted"/>
<dbReference type="AlphaFoldDB" id="A0A7S2TIG8"/>
<protein>
    <submittedName>
        <fullName evidence="3">Uncharacterized protein</fullName>
    </submittedName>
</protein>
<reference evidence="3" key="1">
    <citation type="submission" date="2021-01" db="EMBL/GenBank/DDBJ databases">
        <authorList>
            <person name="Corre E."/>
            <person name="Pelletier E."/>
            <person name="Niang G."/>
            <person name="Scheremetjew M."/>
            <person name="Finn R."/>
            <person name="Kale V."/>
            <person name="Holt S."/>
            <person name="Cochrane G."/>
            <person name="Meng A."/>
            <person name="Brown T."/>
            <person name="Cohen L."/>
        </authorList>
    </citation>
    <scope>NUCLEOTIDE SEQUENCE</scope>
    <source>
        <strain evidence="3">CCMP622</strain>
    </source>
</reference>
<organism evidence="3">
    <name type="scientific">Lotharella oceanica</name>
    <dbReference type="NCBI Taxonomy" id="641309"/>
    <lineage>
        <taxon>Eukaryota</taxon>
        <taxon>Sar</taxon>
        <taxon>Rhizaria</taxon>
        <taxon>Cercozoa</taxon>
        <taxon>Chlorarachniophyceae</taxon>
        <taxon>Lotharella</taxon>
    </lineage>
</organism>
<evidence type="ECO:0000313" key="2">
    <source>
        <dbReference type="EMBL" id="CAD9751755.1"/>
    </source>
</evidence>
<evidence type="ECO:0000256" key="1">
    <source>
        <dbReference type="SAM" id="Phobius"/>
    </source>
</evidence>
<dbReference type="EMBL" id="HBHP01006225">
    <property type="protein sequence ID" value="CAD9751755.1"/>
    <property type="molecule type" value="Transcribed_RNA"/>
</dbReference>
<dbReference type="EMBL" id="HBHP01006336">
    <property type="protein sequence ID" value="CAD9751904.1"/>
    <property type="molecule type" value="Transcribed_RNA"/>
</dbReference>
<name>A0A7S2TIG8_9EUKA</name>
<evidence type="ECO:0000313" key="3">
    <source>
        <dbReference type="EMBL" id="CAD9751904.1"/>
    </source>
</evidence>
<gene>
    <name evidence="2" type="ORF">LSP00402_LOCUS3857</name>
    <name evidence="3" type="ORF">LSP00402_LOCUS3926</name>
</gene>